<evidence type="ECO:0000256" key="1">
    <source>
        <dbReference type="SAM" id="Phobius"/>
    </source>
</evidence>
<keyword evidence="1" id="KW-0472">Membrane</keyword>
<evidence type="ECO:0000313" key="2">
    <source>
        <dbReference type="EMBL" id="GAD57697.1"/>
    </source>
</evidence>
<keyword evidence="3" id="KW-1185">Reference proteome</keyword>
<name>U2Z9F3_9RHOB</name>
<dbReference type="RefSeq" id="WP_021695794.1">
    <property type="nucleotide sequence ID" value="NZ_BATB01000136.1"/>
</dbReference>
<feature type="transmembrane region" description="Helical" evidence="1">
    <location>
        <begin position="20"/>
        <end position="40"/>
    </location>
</feature>
<dbReference type="AlphaFoldDB" id="U2Z9F3"/>
<keyword evidence="1" id="KW-1133">Transmembrane helix</keyword>
<evidence type="ECO:0000313" key="3">
    <source>
        <dbReference type="Proteomes" id="UP000016566"/>
    </source>
</evidence>
<organism evidence="2 3">
    <name type="scientific">Limimaricola cinnabarinus LL-001</name>
    <dbReference type="NCBI Taxonomy" id="1337093"/>
    <lineage>
        <taxon>Bacteria</taxon>
        <taxon>Pseudomonadati</taxon>
        <taxon>Pseudomonadota</taxon>
        <taxon>Alphaproteobacteria</taxon>
        <taxon>Rhodobacterales</taxon>
        <taxon>Paracoccaceae</taxon>
        <taxon>Limimaricola</taxon>
    </lineage>
</organism>
<keyword evidence="1" id="KW-0812">Transmembrane</keyword>
<dbReference type="Proteomes" id="UP000016566">
    <property type="component" value="Unassembled WGS sequence"/>
</dbReference>
<protein>
    <submittedName>
        <fullName evidence="2">Uncharacterized protein</fullName>
    </submittedName>
</protein>
<reference evidence="2" key="1">
    <citation type="journal article" date="2013" name="Genome Announc.">
        <title>Draft Genome Sequence of Loktanella cinnabarina LL-001T, Isolated from Deep-Sea Floor Sediment.</title>
        <authorList>
            <person name="Nishi S."/>
            <person name="Tsubouchi T."/>
            <person name="Takaki Y."/>
            <person name="Koyanagi R."/>
            <person name="Satoh N."/>
            <person name="Maruyama T."/>
            <person name="Hatada Y."/>
        </authorList>
    </citation>
    <scope>NUCLEOTIDE SEQUENCE [LARGE SCALE GENOMIC DNA]</scope>
    <source>
        <strain evidence="2">LL-001</strain>
    </source>
</reference>
<gene>
    <name evidence="2" type="ORF">MBELCI_3749</name>
</gene>
<accession>U2Z9F3</accession>
<comment type="caution">
    <text evidence="2">The sequence shown here is derived from an EMBL/GenBank/DDBJ whole genome shotgun (WGS) entry which is preliminary data.</text>
</comment>
<sequence>MTDVTATLPRPGVPARTRRALALSGLGVTLTVVAVAGLGVGARDVAPGDVVAALLSPDLANPDHLVIRAMRLPAAGGGRSLARRSRWRGC</sequence>
<proteinExistence type="predicted"/>
<dbReference type="EMBL" id="BATB01000136">
    <property type="protein sequence ID" value="GAD57697.1"/>
    <property type="molecule type" value="Genomic_DNA"/>
</dbReference>